<dbReference type="PROSITE" id="PS50887">
    <property type="entry name" value="GGDEF"/>
    <property type="match status" value="1"/>
</dbReference>
<keyword evidence="1" id="KW-1133">Transmembrane helix</keyword>
<dbReference type="PANTHER" id="PTHR45138">
    <property type="entry name" value="REGULATORY COMPONENTS OF SENSORY TRANSDUCTION SYSTEM"/>
    <property type="match status" value="1"/>
</dbReference>
<dbReference type="InterPro" id="IPR050469">
    <property type="entry name" value="Diguanylate_Cyclase"/>
</dbReference>
<keyword evidence="3" id="KW-0808">Transferase</keyword>
<dbReference type="Pfam" id="PF00990">
    <property type="entry name" value="GGDEF"/>
    <property type="match status" value="1"/>
</dbReference>
<feature type="transmembrane region" description="Helical" evidence="1">
    <location>
        <begin position="136"/>
        <end position="161"/>
    </location>
</feature>
<keyword evidence="4" id="KW-1185">Reference proteome</keyword>
<dbReference type="InterPro" id="IPR043128">
    <property type="entry name" value="Rev_trsase/Diguanyl_cyclase"/>
</dbReference>
<sequence length="390" mass="41615">MLGAVVVVIVNDSAGLPNRADLLHCALITAFGVVAAELGRQTERRRRRFAGEAHVNFTSVWMIPSALLLPPVLFAAVTLILYLHLLFRCDWTRPGCCLTRTLYNTSNIVLSCQATAFVAHQVRWFPAVQSPGARGLFALVLVVAAYFVVNTAIAAVQVAFWGVDRSPRNVVGTVSDNVLELATLCLGALTALLFTSHPWLVALIFVPLYALHRSTLVRQFETAATIDAKTGLLNAASWHALAGAEFDRARRQGTALGVLMIDIDHFRRVNNTWGHLAGDDALRAVGDALRAVVRGNDLCGRFGGEEFVVVLPGSGPEVVLAVAERVRARIAETHVVSAAAPGPFGVTASVGVASWPGTATTLEELLLAADSALYAAKEGGRNQVRAVATL</sequence>
<organism evidence="3 4">
    <name type="scientific">Amycolatopsis samaneae</name>
    <dbReference type="NCBI Taxonomy" id="664691"/>
    <lineage>
        <taxon>Bacteria</taxon>
        <taxon>Bacillati</taxon>
        <taxon>Actinomycetota</taxon>
        <taxon>Actinomycetes</taxon>
        <taxon>Pseudonocardiales</taxon>
        <taxon>Pseudonocardiaceae</taxon>
        <taxon>Amycolatopsis</taxon>
    </lineage>
</organism>
<dbReference type="PANTHER" id="PTHR45138:SF9">
    <property type="entry name" value="DIGUANYLATE CYCLASE DGCM-RELATED"/>
    <property type="match status" value="1"/>
</dbReference>
<keyword evidence="3" id="KW-0548">Nucleotidyltransferase</keyword>
<evidence type="ECO:0000259" key="2">
    <source>
        <dbReference type="PROSITE" id="PS50887"/>
    </source>
</evidence>
<dbReference type="EMBL" id="JBHUKU010000002">
    <property type="protein sequence ID" value="MFD2457925.1"/>
    <property type="molecule type" value="Genomic_DNA"/>
</dbReference>
<evidence type="ECO:0000256" key="1">
    <source>
        <dbReference type="SAM" id="Phobius"/>
    </source>
</evidence>
<dbReference type="InterPro" id="IPR029787">
    <property type="entry name" value="Nucleotide_cyclase"/>
</dbReference>
<accession>A0ABW5GCB0</accession>
<dbReference type="GO" id="GO:0052621">
    <property type="term" value="F:diguanylate cyclase activity"/>
    <property type="evidence" value="ECO:0007669"/>
    <property type="project" value="UniProtKB-EC"/>
</dbReference>
<evidence type="ECO:0000313" key="4">
    <source>
        <dbReference type="Proteomes" id="UP001597419"/>
    </source>
</evidence>
<dbReference type="Proteomes" id="UP001597419">
    <property type="component" value="Unassembled WGS sequence"/>
</dbReference>
<dbReference type="RefSeq" id="WP_345389798.1">
    <property type="nucleotide sequence ID" value="NZ_BAABHG010000003.1"/>
</dbReference>
<name>A0ABW5GCB0_9PSEU</name>
<feature type="transmembrane region" description="Helical" evidence="1">
    <location>
        <begin position="181"/>
        <end position="211"/>
    </location>
</feature>
<dbReference type="Gene3D" id="3.30.70.270">
    <property type="match status" value="1"/>
</dbReference>
<keyword evidence="1" id="KW-0812">Transmembrane</keyword>
<protein>
    <submittedName>
        <fullName evidence="3">GGDEF domain-containing protein</fullName>
        <ecNumber evidence="3">2.7.7.65</ecNumber>
    </submittedName>
</protein>
<feature type="domain" description="GGDEF" evidence="2">
    <location>
        <begin position="254"/>
        <end position="389"/>
    </location>
</feature>
<dbReference type="SMART" id="SM00267">
    <property type="entry name" value="GGDEF"/>
    <property type="match status" value="1"/>
</dbReference>
<dbReference type="CDD" id="cd01949">
    <property type="entry name" value="GGDEF"/>
    <property type="match status" value="1"/>
</dbReference>
<comment type="caution">
    <text evidence="3">The sequence shown here is derived from an EMBL/GenBank/DDBJ whole genome shotgun (WGS) entry which is preliminary data.</text>
</comment>
<reference evidence="4" key="1">
    <citation type="journal article" date="2019" name="Int. J. Syst. Evol. Microbiol.">
        <title>The Global Catalogue of Microorganisms (GCM) 10K type strain sequencing project: providing services to taxonomists for standard genome sequencing and annotation.</title>
        <authorList>
            <consortium name="The Broad Institute Genomics Platform"/>
            <consortium name="The Broad Institute Genome Sequencing Center for Infectious Disease"/>
            <person name="Wu L."/>
            <person name="Ma J."/>
        </authorList>
    </citation>
    <scope>NUCLEOTIDE SEQUENCE [LARGE SCALE GENOMIC DNA]</scope>
    <source>
        <strain evidence="4">CGMCC 4.7643</strain>
    </source>
</reference>
<evidence type="ECO:0000313" key="3">
    <source>
        <dbReference type="EMBL" id="MFD2457925.1"/>
    </source>
</evidence>
<dbReference type="EC" id="2.7.7.65" evidence="3"/>
<gene>
    <name evidence="3" type="ORF">ACFSYJ_04915</name>
</gene>
<dbReference type="SUPFAM" id="SSF55073">
    <property type="entry name" value="Nucleotide cyclase"/>
    <property type="match status" value="1"/>
</dbReference>
<dbReference type="NCBIfam" id="TIGR00254">
    <property type="entry name" value="GGDEF"/>
    <property type="match status" value="1"/>
</dbReference>
<keyword evidence="1" id="KW-0472">Membrane</keyword>
<proteinExistence type="predicted"/>
<dbReference type="InterPro" id="IPR000160">
    <property type="entry name" value="GGDEF_dom"/>
</dbReference>
<feature type="transmembrane region" description="Helical" evidence="1">
    <location>
        <begin position="60"/>
        <end position="85"/>
    </location>
</feature>
<feature type="transmembrane region" description="Helical" evidence="1">
    <location>
        <begin position="20"/>
        <end position="39"/>
    </location>
</feature>